<dbReference type="NCBIfam" id="NF007758">
    <property type="entry name" value="PRK10439.1"/>
    <property type="match status" value="1"/>
</dbReference>
<evidence type="ECO:0000256" key="5">
    <source>
        <dbReference type="SAM" id="MobiDB-lite"/>
    </source>
</evidence>
<dbReference type="Proteomes" id="UP000198552">
    <property type="component" value="Unassembled WGS sequence"/>
</dbReference>
<feature type="domain" description="Enterochelin esterase N-terminal" evidence="6">
    <location>
        <begin position="206"/>
        <end position="315"/>
    </location>
</feature>
<dbReference type="InterPro" id="IPR029058">
    <property type="entry name" value="AB_hydrolase_fold"/>
</dbReference>
<dbReference type="InterPro" id="IPR014756">
    <property type="entry name" value="Ig_E-set"/>
</dbReference>
<dbReference type="InterPro" id="IPR021764">
    <property type="entry name" value="Enterochelin_esterase_N"/>
</dbReference>
<evidence type="ECO:0000256" key="3">
    <source>
        <dbReference type="ARBA" id="ARBA00022801"/>
    </source>
</evidence>
<accession>A0A1G9SDJ5</accession>
<dbReference type="Pfam" id="PF11806">
    <property type="entry name" value="Enterochelin_N"/>
    <property type="match status" value="1"/>
</dbReference>
<dbReference type="GO" id="GO:0006826">
    <property type="term" value="P:iron ion transport"/>
    <property type="evidence" value="ECO:0007669"/>
    <property type="project" value="InterPro"/>
</dbReference>
<comment type="similarity">
    <text evidence="4">Belongs to the Fes family.</text>
</comment>
<comment type="subcellular location">
    <subcellularLocation>
        <location evidence="1">Cytoplasm</location>
    </subcellularLocation>
</comment>
<gene>
    <name evidence="7" type="ORF">SAMN05428957_104290</name>
</gene>
<dbReference type="InterPro" id="IPR013783">
    <property type="entry name" value="Ig-like_fold"/>
</dbReference>
<evidence type="ECO:0000313" key="8">
    <source>
        <dbReference type="Proteomes" id="UP000198552"/>
    </source>
</evidence>
<dbReference type="GO" id="GO:0005737">
    <property type="term" value="C:cytoplasm"/>
    <property type="evidence" value="ECO:0007669"/>
    <property type="project" value="UniProtKB-SubCell"/>
</dbReference>
<evidence type="ECO:0000256" key="4">
    <source>
        <dbReference type="ARBA" id="ARBA00024201"/>
    </source>
</evidence>
<dbReference type="Gene3D" id="3.40.50.1820">
    <property type="entry name" value="alpha/beta hydrolase"/>
    <property type="match status" value="1"/>
</dbReference>
<protein>
    <submittedName>
        <fullName evidence="7">Enterochelin esterase</fullName>
    </submittedName>
</protein>
<keyword evidence="3" id="KW-0378">Hydrolase</keyword>
<dbReference type="PANTHER" id="PTHR48098:SF3">
    <property type="entry name" value="IRON(III) ENTEROBACTIN ESTERASE"/>
    <property type="match status" value="1"/>
</dbReference>
<dbReference type="Pfam" id="PF00756">
    <property type="entry name" value="Esterase"/>
    <property type="match status" value="1"/>
</dbReference>
<dbReference type="InterPro" id="IPR050583">
    <property type="entry name" value="Mycobacterial_A85_antigen"/>
</dbReference>
<keyword evidence="2" id="KW-0963">Cytoplasm</keyword>
<dbReference type="EMBL" id="FNHP01000004">
    <property type="protein sequence ID" value="SDM33509.1"/>
    <property type="molecule type" value="Genomic_DNA"/>
</dbReference>
<dbReference type="Gene3D" id="2.60.40.10">
    <property type="entry name" value="Immunoglobulins"/>
    <property type="match status" value="1"/>
</dbReference>
<name>A0A1G9SDJ5_9BURK</name>
<feature type="region of interest" description="Disordered" evidence="5">
    <location>
        <begin position="1"/>
        <end position="28"/>
    </location>
</feature>
<sequence length="571" mass="60695">MTSVSPAAPARASASLRTHRAPPAQQSRCVLPRPSAAALLALLLLPLLSAAQAGGIAVGAPRSGQLDAGHALRLEVEVPAGHVVQGSFDGDGAALDLLDASGRHLRRLVAAGSSPQGFTWQVRPGQQLQVRAAADGPGSDYRVQLDRALAPDRSAAGAAAPLPDSPRLRALARTLRDGGDTEAFWRERAAQGTPLTEPLEGGDWLVTFLWRGAGTRSVRLFGSPSGNHDPLARLGDSDVWWASFRMPDSARLSYRLAPDVPQVAGSALDQRRMILATAQRDPLNPRVFPARADAALDVFQGFSVLELPGAPPQPWSAPRAGAGLGPAQRHMLASRILGNQRPVWLYRPVQGPARALLVLFDAHAYREDVPAARIVAHLAADGLIPPTAVLLVANPSPAARAAELPPNPRFARFLDEELMPWAQAQGLALPPEATVIAGSSYGGLAAAYAGLVLPQRFGRVLSLSGSFWWAPPGETPGWMMRAWSRAPVRPVRFYLDAGRYERARGGLDGILETNRHLADVLRARGYPVVQREHATGHDYLHWQGALACGLVALLHPGTQAPPLAACPDTDP</sequence>
<dbReference type="SUPFAM" id="SSF81296">
    <property type="entry name" value="E set domains"/>
    <property type="match status" value="1"/>
</dbReference>
<dbReference type="AlphaFoldDB" id="A0A1G9SDJ5"/>
<dbReference type="STRING" id="1527607.SAMN05428957_104290"/>
<dbReference type="OrthoDB" id="9775130at2"/>
<dbReference type="GO" id="GO:0008849">
    <property type="term" value="F:enterochelin esterase activity"/>
    <property type="evidence" value="ECO:0007669"/>
    <property type="project" value="InterPro"/>
</dbReference>
<evidence type="ECO:0000256" key="1">
    <source>
        <dbReference type="ARBA" id="ARBA00004496"/>
    </source>
</evidence>
<evidence type="ECO:0000256" key="2">
    <source>
        <dbReference type="ARBA" id="ARBA00022490"/>
    </source>
</evidence>
<organism evidence="7 8">
    <name type="scientific">Oryzisolibacter propanilivorax</name>
    <dbReference type="NCBI Taxonomy" id="1527607"/>
    <lineage>
        <taxon>Bacteria</taxon>
        <taxon>Pseudomonadati</taxon>
        <taxon>Pseudomonadota</taxon>
        <taxon>Betaproteobacteria</taxon>
        <taxon>Burkholderiales</taxon>
        <taxon>Comamonadaceae</taxon>
        <taxon>Oryzisolibacter</taxon>
    </lineage>
</organism>
<proteinExistence type="inferred from homology"/>
<evidence type="ECO:0000259" key="6">
    <source>
        <dbReference type="Pfam" id="PF11806"/>
    </source>
</evidence>
<dbReference type="SUPFAM" id="SSF53474">
    <property type="entry name" value="alpha/beta-Hydrolases"/>
    <property type="match status" value="1"/>
</dbReference>
<dbReference type="RefSeq" id="WP_091569076.1">
    <property type="nucleotide sequence ID" value="NZ_FNHP01000004.1"/>
</dbReference>
<keyword evidence="8" id="KW-1185">Reference proteome</keyword>
<evidence type="ECO:0000313" key="7">
    <source>
        <dbReference type="EMBL" id="SDM33509.1"/>
    </source>
</evidence>
<dbReference type="InterPro" id="IPR000801">
    <property type="entry name" value="Esterase-like"/>
</dbReference>
<dbReference type="GO" id="GO:0005506">
    <property type="term" value="F:iron ion binding"/>
    <property type="evidence" value="ECO:0007669"/>
    <property type="project" value="InterPro"/>
</dbReference>
<feature type="compositionally biased region" description="Low complexity" evidence="5">
    <location>
        <begin position="1"/>
        <end position="15"/>
    </location>
</feature>
<reference evidence="8" key="1">
    <citation type="submission" date="2016-10" db="EMBL/GenBank/DDBJ databases">
        <authorList>
            <person name="Varghese N."/>
            <person name="Submissions S."/>
        </authorList>
    </citation>
    <scope>NUCLEOTIDE SEQUENCE [LARGE SCALE GENOMIC DNA]</scope>
    <source>
        <strain evidence="8">EPL6</strain>
    </source>
</reference>
<dbReference type="PANTHER" id="PTHR48098">
    <property type="entry name" value="ENTEROCHELIN ESTERASE-RELATED"/>
    <property type="match status" value="1"/>
</dbReference>